<evidence type="ECO:0000259" key="8">
    <source>
        <dbReference type="Pfam" id="PF02687"/>
    </source>
</evidence>
<feature type="transmembrane region" description="Helical" evidence="7">
    <location>
        <begin position="20"/>
        <end position="42"/>
    </location>
</feature>
<dbReference type="PANTHER" id="PTHR30572">
    <property type="entry name" value="MEMBRANE COMPONENT OF TRANSPORTER-RELATED"/>
    <property type="match status" value="1"/>
</dbReference>
<evidence type="ECO:0000256" key="7">
    <source>
        <dbReference type="SAM" id="Phobius"/>
    </source>
</evidence>
<comment type="caution">
    <text evidence="9">The sequence shown here is derived from an EMBL/GenBank/DDBJ whole genome shotgun (WGS) entry which is preliminary data.</text>
</comment>
<dbReference type="AlphaFoldDB" id="A0A3E3I840"/>
<evidence type="ECO:0000313" key="9">
    <source>
        <dbReference type="EMBL" id="RGE62594.1"/>
    </source>
</evidence>
<organism evidence="9 10">
    <name type="scientific">Eisenbergiella massiliensis</name>
    <dbReference type="NCBI Taxonomy" id="1720294"/>
    <lineage>
        <taxon>Bacteria</taxon>
        <taxon>Bacillati</taxon>
        <taxon>Bacillota</taxon>
        <taxon>Clostridia</taxon>
        <taxon>Lachnospirales</taxon>
        <taxon>Lachnospiraceae</taxon>
        <taxon>Eisenbergiella</taxon>
    </lineage>
</organism>
<feature type="transmembrane region" description="Helical" evidence="7">
    <location>
        <begin position="667"/>
        <end position="691"/>
    </location>
</feature>
<evidence type="ECO:0000256" key="4">
    <source>
        <dbReference type="ARBA" id="ARBA00022989"/>
    </source>
</evidence>
<dbReference type="Pfam" id="PF02687">
    <property type="entry name" value="FtsX"/>
    <property type="match status" value="2"/>
</dbReference>
<reference evidence="9" key="1">
    <citation type="submission" date="2018-08" db="EMBL/GenBank/DDBJ databases">
        <title>A genome reference for cultivated species of the human gut microbiota.</title>
        <authorList>
            <person name="Zou Y."/>
            <person name="Xue W."/>
            <person name="Luo G."/>
        </authorList>
    </citation>
    <scope>NUCLEOTIDE SEQUENCE [LARGE SCALE GENOMIC DNA]</scope>
    <source>
        <strain evidence="9">TF05-5AC</strain>
    </source>
</reference>
<proteinExistence type="inferred from homology"/>
<keyword evidence="4 7" id="KW-1133">Transmembrane helix</keyword>
<feature type="transmembrane region" description="Helical" evidence="7">
    <location>
        <begin position="244"/>
        <end position="268"/>
    </location>
</feature>
<keyword evidence="3 7" id="KW-0812">Transmembrane</keyword>
<dbReference type="InterPro" id="IPR050250">
    <property type="entry name" value="Macrolide_Exporter_MacB"/>
</dbReference>
<evidence type="ECO:0000256" key="5">
    <source>
        <dbReference type="ARBA" id="ARBA00023136"/>
    </source>
</evidence>
<dbReference type="GO" id="GO:0005886">
    <property type="term" value="C:plasma membrane"/>
    <property type="evidence" value="ECO:0007669"/>
    <property type="project" value="UniProtKB-SubCell"/>
</dbReference>
<feature type="transmembrane region" description="Helical" evidence="7">
    <location>
        <begin position="703"/>
        <end position="723"/>
    </location>
</feature>
<keyword evidence="5 7" id="KW-0472">Membrane</keyword>
<keyword evidence="2" id="KW-1003">Cell membrane</keyword>
<name>A0A3E3I840_9FIRM</name>
<keyword evidence="10" id="KW-1185">Reference proteome</keyword>
<evidence type="ECO:0000313" key="10">
    <source>
        <dbReference type="Proteomes" id="UP000260812"/>
    </source>
</evidence>
<dbReference type="EMBL" id="QVLV01000004">
    <property type="protein sequence ID" value="RGE62594.1"/>
    <property type="molecule type" value="Genomic_DNA"/>
</dbReference>
<dbReference type="GeneID" id="97986892"/>
<dbReference type="InterPro" id="IPR003838">
    <property type="entry name" value="ABC3_permease_C"/>
</dbReference>
<evidence type="ECO:0000256" key="1">
    <source>
        <dbReference type="ARBA" id="ARBA00004651"/>
    </source>
</evidence>
<feature type="transmembrane region" description="Helical" evidence="7">
    <location>
        <begin position="201"/>
        <end position="224"/>
    </location>
</feature>
<gene>
    <name evidence="9" type="ORF">DXC51_08375</name>
</gene>
<protein>
    <submittedName>
        <fullName evidence="9">ABC transporter permease</fullName>
    </submittedName>
</protein>
<comment type="similarity">
    <text evidence="6">Belongs to the ABC-4 integral membrane protein family.</text>
</comment>
<sequence length="743" mass="82410">MWKDYSSGFIKNNKASSLSIMAAALIAALFLSFLCTLFYNFWMDETARIILEDGDWDGRITGEISELQLSTIKSFANVEKAVINNALSGAKGTVVDIYFYNRRVAYQDMPLIAERLGLEENAVSYNTLLLSQYLIHDPNAKQPPMLLSLYLVVLVLVSFSLILIIHNSFAVSMNARIHQFGIFSSIGATPGQIRFCLMQEAAILSLVPILAGWLLGIALSFGVMKAANLLVSQLPQRDNMLLQFYYHPAIFAVTILASLFTVLFSAWLPAIKLSRMTPLEAIRNAGGLQLKKKKKSRLLALLFGMEGELAGNALKAQKKALRTSTLSLTLSFFGFSIMMNFFSLSTLSTQYTYFEKYQNVWDIMVTLKDTEIENFGLTEKLREIRGIQDCVVYQKAMAKVHIPDSWQSDELAALGGPAVLAGQAASGATDAATAKEAGAWLAEAPIVILDDDAFRAYCKEIGITPRLDGTIILNQIWDSLHSNFRHRIYVPYVKEAQDTVTLLNAKQESDQAEIPVLAYTQTVPVLKEEYDNYTLVQFMPLSLWEKTADHLGGAEEDTYIRILSENRTDPAGMAALEQEVSRLISPDYDMVSENRIQDKITNDLMIQGYQLILGGLCVMLAFIGIANVFSYTLGFLHQRKREFAQYLSVGLTPGGIRKMFCIEALVIALRPLLITLPLTAAFIVFAVRASYLNLSEFLPVAPVAPIAVFSLAILGFVALAYYIGGKKILRCSMAEALRNDTLA</sequence>
<accession>A0A3E3I840</accession>
<feature type="transmembrane region" description="Helical" evidence="7">
    <location>
        <begin position="147"/>
        <end position="166"/>
    </location>
</feature>
<dbReference type="Proteomes" id="UP000260812">
    <property type="component" value="Unassembled WGS sequence"/>
</dbReference>
<feature type="domain" description="ABC3 transporter permease C-terminal" evidence="8">
    <location>
        <begin position="618"/>
        <end position="730"/>
    </location>
</feature>
<feature type="transmembrane region" description="Helical" evidence="7">
    <location>
        <begin position="611"/>
        <end position="636"/>
    </location>
</feature>
<evidence type="ECO:0000256" key="3">
    <source>
        <dbReference type="ARBA" id="ARBA00022692"/>
    </source>
</evidence>
<feature type="transmembrane region" description="Helical" evidence="7">
    <location>
        <begin position="325"/>
        <end position="344"/>
    </location>
</feature>
<evidence type="ECO:0000256" key="6">
    <source>
        <dbReference type="ARBA" id="ARBA00038076"/>
    </source>
</evidence>
<feature type="domain" description="ABC3 transporter permease C-terminal" evidence="8">
    <location>
        <begin position="152"/>
        <end position="278"/>
    </location>
</feature>
<evidence type="ECO:0000256" key="2">
    <source>
        <dbReference type="ARBA" id="ARBA00022475"/>
    </source>
</evidence>
<comment type="subcellular location">
    <subcellularLocation>
        <location evidence="1">Cell membrane</location>
        <topology evidence="1">Multi-pass membrane protein</topology>
    </subcellularLocation>
</comment>
<dbReference type="RefSeq" id="WP_025489361.1">
    <property type="nucleotide sequence ID" value="NZ_CALBAU010000137.1"/>
</dbReference>
<dbReference type="GO" id="GO:0022857">
    <property type="term" value="F:transmembrane transporter activity"/>
    <property type="evidence" value="ECO:0007669"/>
    <property type="project" value="TreeGrafter"/>
</dbReference>
<dbReference type="PANTHER" id="PTHR30572:SF4">
    <property type="entry name" value="ABC TRANSPORTER PERMEASE YTRF"/>
    <property type="match status" value="1"/>
</dbReference>